<dbReference type="RefSeq" id="WP_220380551.1">
    <property type="nucleotide sequence ID" value="NZ_CP080544.1"/>
</dbReference>
<keyword evidence="1" id="KW-0472">Membrane</keyword>
<protein>
    <submittedName>
        <fullName evidence="2">DUF423 domain-containing protein</fullName>
    </submittedName>
</protein>
<keyword evidence="1" id="KW-0812">Transmembrane</keyword>
<reference evidence="2 3" key="1">
    <citation type="submission" date="2021-08" db="EMBL/GenBank/DDBJ databases">
        <title>Lysobacter sp. strain CJ11 Genome sequencing and assembly.</title>
        <authorList>
            <person name="Kim I."/>
        </authorList>
    </citation>
    <scope>NUCLEOTIDE SEQUENCE [LARGE SCALE GENOMIC DNA]</scope>
    <source>
        <strain evidence="2 3">CJ11</strain>
    </source>
</reference>
<proteinExistence type="predicted"/>
<evidence type="ECO:0000256" key="1">
    <source>
        <dbReference type="SAM" id="Phobius"/>
    </source>
</evidence>
<organism evidence="2 3">
    <name type="scientific">Lysobacter soyae</name>
    <dbReference type="NCBI Taxonomy" id="2764185"/>
    <lineage>
        <taxon>Bacteria</taxon>
        <taxon>Pseudomonadati</taxon>
        <taxon>Pseudomonadota</taxon>
        <taxon>Gammaproteobacteria</taxon>
        <taxon>Lysobacterales</taxon>
        <taxon>Lysobacteraceae</taxon>
        <taxon>Lysobacter</taxon>
    </lineage>
</organism>
<name>A0ABX8WSF2_9GAMM</name>
<gene>
    <name evidence="2" type="ORF">H8L67_04495</name>
</gene>
<feature type="transmembrane region" description="Helical" evidence="1">
    <location>
        <begin position="111"/>
        <end position="129"/>
    </location>
</feature>
<evidence type="ECO:0000313" key="2">
    <source>
        <dbReference type="EMBL" id="QYR53744.1"/>
    </source>
</evidence>
<feature type="transmembrane region" description="Helical" evidence="1">
    <location>
        <begin position="59"/>
        <end position="79"/>
    </location>
</feature>
<feature type="transmembrane region" description="Helical" evidence="1">
    <location>
        <begin position="86"/>
        <end position="105"/>
    </location>
</feature>
<dbReference type="InterPro" id="IPR006696">
    <property type="entry name" value="DUF423"/>
</dbReference>
<keyword evidence="3" id="KW-1185">Reference proteome</keyword>
<dbReference type="Pfam" id="PF04241">
    <property type="entry name" value="DUF423"/>
    <property type="match status" value="1"/>
</dbReference>
<accession>A0ABX8WSF2</accession>
<dbReference type="EMBL" id="CP080544">
    <property type="protein sequence ID" value="QYR53744.1"/>
    <property type="molecule type" value="Genomic_DNA"/>
</dbReference>
<sequence length="134" mass="13982">MSHVTQLEAARRAVRMQRVLGGSGAVLALCAVALSAVIAHAGKLQGTDIEHVRASAMNAATFMLLHGAVATALAMQAVIPNDRYALMLMLVGTVLFSGSVIAGALLGLSTVLAPLGGSMLMLAWAWVAINRFWR</sequence>
<dbReference type="Proteomes" id="UP000824755">
    <property type="component" value="Chromosome"/>
</dbReference>
<evidence type="ECO:0000313" key="3">
    <source>
        <dbReference type="Proteomes" id="UP000824755"/>
    </source>
</evidence>
<keyword evidence="1" id="KW-1133">Transmembrane helix</keyword>